<gene>
    <name evidence="5" type="ORF">HCN44_001483</name>
</gene>
<comment type="caution">
    <text evidence="5">The sequence shown here is derived from an EMBL/GenBank/DDBJ whole genome shotgun (WGS) entry which is preliminary data.</text>
</comment>
<evidence type="ECO:0000256" key="1">
    <source>
        <dbReference type="ARBA" id="ARBA00022729"/>
    </source>
</evidence>
<keyword evidence="3" id="KW-0812">Transmembrane</keyword>
<dbReference type="SUPFAM" id="SSF48431">
    <property type="entry name" value="Lipovitellin-phosvitin complex, superhelical domain"/>
    <property type="match status" value="1"/>
</dbReference>
<dbReference type="EMBL" id="JACMRX010000003">
    <property type="protein sequence ID" value="KAF7992158.1"/>
    <property type="molecule type" value="Genomic_DNA"/>
</dbReference>
<dbReference type="Gene3D" id="1.25.10.20">
    <property type="entry name" value="Vitellinogen, superhelical"/>
    <property type="match status" value="1"/>
</dbReference>
<dbReference type="PANTHER" id="PTHR23345">
    <property type="entry name" value="VITELLOGENIN-RELATED"/>
    <property type="match status" value="1"/>
</dbReference>
<dbReference type="InterPro" id="IPR050733">
    <property type="entry name" value="Vitellogenin/Apolipophorin"/>
</dbReference>
<keyword evidence="3" id="KW-0472">Membrane</keyword>
<dbReference type="Proteomes" id="UP000639338">
    <property type="component" value="Unassembled WGS sequence"/>
</dbReference>
<proteinExistence type="predicted"/>
<dbReference type="Pfam" id="PF01347">
    <property type="entry name" value="Vitellogenin_N"/>
    <property type="match status" value="1"/>
</dbReference>
<keyword evidence="1" id="KW-0732">Signal</keyword>
<dbReference type="InterPro" id="IPR015816">
    <property type="entry name" value="Vitellinogen_b-sht_N"/>
</dbReference>
<dbReference type="PANTHER" id="PTHR23345:SF33">
    <property type="entry name" value="CROSSVEINLESS D"/>
    <property type="match status" value="1"/>
</dbReference>
<dbReference type="InterPro" id="IPR015255">
    <property type="entry name" value="Vitellinogen_open_b-sht"/>
</dbReference>
<dbReference type="SUPFAM" id="SSF56968">
    <property type="entry name" value="Lipovitellin-phosvitin complex, beta-sheet shell regions"/>
    <property type="match status" value="2"/>
</dbReference>
<evidence type="ECO:0000313" key="5">
    <source>
        <dbReference type="EMBL" id="KAF7992158.1"/>
    </source>
</evidence>
<evidence type="ECO:0000313" key="6">
    <source>
        <dbReference type="Proteomes" id="UP000639338"/>
    </source>
</evidence>
<dbReference type="InterPro" id="IPR011030">
    <property type="entry name" value="Lipovitellin_superhlx_dom"/>
</dbReference>
<dbReference type="InterPro" id="IPR001747">
    <property type="entry name" value="Vitellogenin_N"/>
</dbReference>
<reference evidence="5 6" key="1">
    <citation type="submission" date="2020-08" db="EMBL/GenBank/DDBJ databases">
        <title>Aphidius gifuensis genome sequencing and assembly.</title>
        <authorList>
            <person name="Du Z."/>
        </authorList>
    </citation>
    <scope>NUCLEOTIDE SEQUENCE [LARGE SCALE GENOMIC DNA]</scope>
    <source>
        <strain evidence="5">YNYX2018</strain>
        <tissue evidence="5">Adults</tissue>
    </source>
</reference>
<dbReference type="PROSITE" id="PS51211">
    <property type="entry name" value="VITELLOGENIN"/>
    <property type="match status" value="1"/>
</dbReference>
<feature type="transmembrane region" description="Helical" evidence="3">
    <location>
        <begin position="12"/>
        <end position="30"/>
    </location>
</feature>
<sequence>MNSPDIIKSTNQLKIIFVTIIFLIIVSVTSTKEIFRSHKTYVYSYLAESSSGVLLPSRAASTWGFKGKLFVKTTNSSAVYFQLKSLKTFVNNGKLGETSGEMNVDEEEAAVELGKPFEIIYKNGLVMNFSVEINSSIWANNIKRSIAGILQLDLTSLEDQVAFYSPESNHYGRCTSEYITSPESVDEKWIRKFLNPRACVGHPHWAWTNVPRMQCPTSNENPIIKSSERLYKIKSIDNSNEITFVNATGEIYVQPFQSFGEAQFLFTRQVIELIEVTDLIDYKIDNKFVDVAIQHQLPDDDDLSQGRAVHKKEEIFKSISLLLDRLSQRLENPGLDTEIENLHNTTVSILLYYLGKLDRSGLQAGYNSISGTSYKEETIRNMFLETLPQIGTRDAALFILDLIQQKKVSDITAMQLLTQLPFHIRRPDVQLLVSLQPLLNLPDKISSEVRNTGILTFGTLIYKTCLVYCPYEMLDDYVRLYLDKFTENKLYEMKMVWLEGLSNIQLGRVVEFLEPIASGNSLESRHLRVLAAWASLPTAALRPDVIYPVYWPILINRTEHLEMRVAALTLLIISNPTANRIISLYWYMHSEPNDHLYNFFYTTLKSMERTNFPCYKHIGEIAAQFSRILRKPTDEQPIATGNYIFDYEDTTRNFGAMIQSIIIASPKSNIPEVAYITLNSHGSGTNLNHISIYIKATGLMQSLSSYLESPVRVKDILKQFKIDKLTSQNIHFEIIARVQQKAVLCLHFNSTNIANAMSYLTSLPDNTFHIYKNMEFHVNQQRINVPLTMESIQVTDLGTNVRLAATTTSLFSLRGNFTHFSGGRNNHMIVRTAVHGTEVVESYNPLIDVWHSAERAQSLHGYLPANITVGLQDKLFISYNTPGEYLRTGITFHTRTTTTIRGVKVNQKLRKICSNCSLTFTVKRSNENTMKEKIIFDWIVPELGGHFNLKIFDCETQVTQDEILSDIGFSHRGNYQSWPLAKWPLLAAHLFDYFSYVPPKGSCGLAVYIDPSNIQPSEVKFEFIKNGKFHVFSLTRSVLETSEIIQQWTLAAVYESTSWLSDSLKIKATKTQPGEKVMKVCIEMEKIIPWTWDDLSLKTSDPASIKLNVIWGWSDQSKGKCNGTSLLMNFVGEVSEQQIQESKSNKWPYKQCRQESIGKSVLPYTESCYEASKELSTLRKYQIVVISENLPERLSQILWRLKSLYDVIGGGNNTALVDDNQLVVSAIFAKDYSTSTMHVNHNEVPIRYDPEFVDTILMRTRLHRYIDNPMLRVFFSVCTLTPSTIRSAYNVTKNVEDDKEFLVLGQCYDDNPGFALTSYKNNSGLTLVINDESDNIKIVPDKMGGSIYNFNDKITIERDFNWTFINGKRIRLDEKSIYLFLNNIFLFIHFTEEQILLFFPNYIKEFTCGVCTARTFNSNIYHKV</sequence>
<accession>A0A834XRK8</accession>
<feature type="domain" description="Vitellogenin" evidence="4">
    <location>
        <begin position="35"/>
        <end position="675"/>
    </location>
</feature>
<comment type="caution">
    <text evidence="2">Lacks conserved residue(s) required for the propagation of feature annotation.</text>
</comment>
<dbReference type="Gene3D" id="2.30.230.10">
    <property type="entry name" value="Lipovitellin, beta-sheet shell regions, chain A"/>
    <property type="match status" value="1"/>
</dbReference>
<dbReference type="SMART" id="SM01169">
    <property type="entry name" value="DUF1943"/>
    <property type="match status" value="1"/>
</dbReference>
<dbReference type="InterPro" id="IPR015819">
    <property type="entry name" value="Lipid_transp_b-sht_shell"/>
</dbReference>
<dbReference type="SMART" id="SM00638">
    <property type="entry name" value="LPD_N"/>
    <property type="match status" value="1"/>
</dbReference>
<evidence type="ECO:0000259" key="4">
    <source>
        <dbReference type="PROSITE" id="PS51211"/>
    </source>
</evidence>
<keyword evidence="6" id="KW-1185">Reference proteome</keyword>
<organism evidence="5 6">
    <name type="scientific">Aphidius gifuensis</name>
    <name type="common">Parasitoid wasp</name>
    <dbReference type="NCBI Taxonomy" id="684658"/>
    <lineage>
        <taxon>Eukaryota</taxon>
        <taxon>Metazoa</taxon>
        <taxon>Ecdysozoa</taxon>
        <taxon>Arthropoda</taxon>
        <taxon>Hexapoda</taxon>
        <taxon>Insecta</taxon>
        <taxon>Pterygota</taxon>
        <taxon>Neoptera</taxon>
        <taxon>Endopterygota</taxon>
        <taxon>Hymenoptera</taxon>
        <taxon>Apocrita</taxon>
        <taxon>Ichneumonoidea</taxon>
        <taxon>Braconidae</taxon>
        <taxon>Aphidiinae</taxon>
        <taxon>Aphidius</taxon>
    </lineage>
</organism>
<keyword evidence="3" id="KW-1133">Transmembrane helix</keyword>
<dbReference type="GO" id="GO:0005319">
    <property type="term" value="F:lipid transporter activity"/>
    <property type="evidence" value="ECO:0007669"/>
    <property type="project" value="InterPro"/>
</dbReference>
<dbReference type="OrthoDB" id="5956066at2759"/>
<evidence type="ECO:0000256" key="2">
    <source>
        <dbReference type="PROSITE-ProRule" id="PRU00557"/>
    </source>
</evidence>
<name>A0A834XRK8_APHGI</name>
<dbReference type="Pfam" id="PF09172">
    <property type="entry name" value="Vit_open_b-sht"/>
    <property type="match status" value="1"/>
</dbReference>
<evidence type="ECO:0000256" key="3">
    <source>
        <dbReference type="SAM" id="Phobius"/>
    </source>
</evidence>
<protein>
    <recommendedName>
        <fullName evidence="4">Vitellogenin domain-containing protein</fullName>
    </recommendedName>
</protein>